<dbReference type="InterPro" id="IPR052830">
    <property type="entry name" value="RCC1_domain-containing"/>
</dbReference>
<dbReference type="PANTHER" id="PTHR46849:SF1">
    <property type="entry name" value="RCC1 DOMAIN-CONTAINING PROTEIN 1"/>
    <property type="match status" value="1"/>
</dbReference>
<evidence type="ECO:0008006" key="4">
    <source>
        <dbReference type="Google" id="ProtNLM"/>
    </source>
</evidence>
<comment type="caution">
    <text evidence="2">The sequence shown here is derived from an EMBL/GenBank/DDBJ whole genome shotgun (WGS) entry which is preliminary data.</text>
</comment>
<feature type="repeat" description="RCC1" evidence="1">
    <location>
        <begin position="188"/>
        <end position="239"/>
    </location>
</feature>
<feature type="repeat" description="RCC1" evidence="1">
    <location>
        <begin position="240"/>
        <end position="297"/>
    </location>
</feature>
<dbReference type="InterPro" id="IPR000408">
    <property type="entry name" value="Reg_chr_condens"/>
</dbReference>
<dbReference type="EMBL" id="JAWJWF010000047">
    <property type="protein sequence ID" value="KAK6622493.1"/>
    <property type="molecule type" value="Genomic_DNA"/>
</dbReference>
<sequence>MAKLFYVGFNGYNQCPTQGTFKDDLPNVITTWTCIPSEGVFNACCTHRALIVETKNKFFHTGLIDDVTECKEIEKPCDFEGFNSCEDYLMAYKGLMLWVYTYKDSKWKKLNLILSGEEEANIWNYDGNRICKLSFRTDTTDTFVLLSSGSVWTLNDQCTMELLYPHDTDRAIDVTSGLEHTLILTESGCVLSFGNGSRGQLGNGALTSTATPVQVGPLEGLKIIKIAAGNWHSCAITDAGDLCTWGWNNFGQLAALEEDEEVGLTATPIFVAVGEDQDNAVLDVVCGSRHTVAKLATGDLYASGWNAYGQLGLERSDEKTSKFEMCTLRDNQNRRLLAGSWYTILLEV</sequence>
<proteinExistence type="predicted"/>
<dbReference type="SUPFAM" id="SSF50985">
    <property type="entry name" value="RCC1/BLIP-II"/>
    <property type="match status" value="1"/>
</dbReference>
<evidence type="ECO:0000313" key="3">
    <source>
        <dbReference type="Proteomes" id="UP001359485"/>
    </source>
</evidence>
<evidence type="ECO:0000256" key="1">
    <source>
        <dbReference type="PROSITE-ProRule" id="PRU00235"/>
    </source>
</evidence>
<accession>A0ABR1AMH0</accession>
<evidence type="ECO:0000313" key="2">
    <source>
        <dbReference type="EMBL" id="KAK6622493.1"/>
    </source>
</evidence>
<dbReference type="Gene3D" id="2.130.10.30">
    <property type="entry name" value="Regulator of chromosome condensation 1/beta-lactamase-inhibitor protein II"/>
    <property type="match status" value="1"/>
</dbReference>
<keyword evidence="3" id="KW-1185">Reference proteome</keyword>
<feature type="repeat" description="RCC1" evidence="1">
    <location>
        <begin position="298"/>
        <end position="348"/>
    </location>
</feature>
<dbReference type="Proteomes" id="UP001359485">
    <property type="component" value="Unassembled WGS sequence"/>
</dbReference>
<dbReference type="PANTHER" id="PTHR46849">
    <property type="entry name" value="RCC1 DOMAIN-CONTAINING PROTEIN 1"/>
    <property type="match status" value="1"/>
</dbReference>
<dbReference type="Pfam" id="PF00415">
    <property type="entry name" value="RCC1"/>
    <property type="match status" value="2"/>
</dbReference>
<dbReference type="InterPro" id="IPR009091">
    <property type="entry name" value="RCC1/BLIP-II"/>
</dbReference>
<reference evidence="2 3" key="1">
    <citation type="submission" date="2023-09" db="EMBL/GenBank/DDBJ databases">
        <title>Genomes of two closely related lineages of the louse Polyplax serrata with different host specificities.</title>
        <authorList>
            <person name="Martinu J."/>
            <person name="Tarabai H."/>
            <person name="Stefka J."/>
            <person name="Hypsa V."/>
        </authorList>
    </citation>
    <scope>NUCLEOTIDE SEQUENCE [LARGE SCALE GENOMIC DNA]</scope>
    <source>
        <strain evidence="2">98ZLc_SE</strain>
    </source>
</reference>
<dbReference type="PRINTS" id="PR00633">
    <property type="entry name" value="RCCNDNSATION"/>
</dbReference>
<name>A0ABR1AMH0_POLSC</name>
<dbReference type="PROSITE" id="PS50012">
    <property type="entry name" value="RCC1_3"/>
    <property type="match status" value="3"/>
</dbReference>
<protein>
    <recommendedName>
        <fullName evidence="4">RCC1 domain-containing protein 1</fullName>
    </recommendedName>
</protein>
<gene>
    <name evidence="2" type="ORF">RUM44_002305</name>
</gene>
<organism evidence="2 3">
    <name type="scientific">Polyplax serrata</name>
    <name type="common">Common mouse louse</name>
    <dbReference type="NCBI Taxonomy" id="468196"/>
    <lineage>
        <taxon>Eukaryota</taxon>
        <taxon>Metazoa</taxon>
        <taxon>Ecdysozoa</taxon>
        <taxon>Arthropoda</taxon>
        <taxon>Hexapoda</taxon>
        <taxon>Insecta</taxon>
        <taxon>Pterygota</taxon>
        <taxon>Neoptera</taxon>
        <taxon>Paraneoptera</taxon>
        <taxon>Psocodea</taxon>
        <taxon>Troctomorpha</taxon>
        <taxon>Phthiraptera</taxon>
        <taxon>Anoplura</taxon>
        <taxon>Polyplacidae</taxon>
        <taxon>Polyplax</taxon>
    </lineage>
</organism>